<proteinExistence type="predicted"/>
<organism evidence="1 2">
    <name type="scientific">Arctium lappa</name>
    <name type="common">Greater burdock</name>
    <name type="synonym">Lappa major</name>
    <dbReference type="NCBI Taxonomy" id="4217"/>
    <lineage>
        <taxon>Eukaryota</taxon>
        <taxon>Viridiplantae</taxon>
        <taxon>Streptophyta</taxon>
        <taxon>Embryophyta</taxon>
        <taxon>Tracheophyta</taxon>
        <taxon>Spermatophyta</taxon>
        <taxon>Magnoliopsida</taxon>
        <taxon>eudicotyledons</taxon>
        <taxon>Gunneridae</taxon>
        <taxon>Pentapetalae</taxon>
        <taxon>asterids</taxon>
        <taxon>campanulids</taxon>
        <taxon>Asterales</taxon>
        <taxon>Asteraceae</taxon>
        <taxon>Carduoideae</taxon>
        <taxon>Cardueae</taxon>
        <taxon>Arctiinae</taxon>
        <taxon>Arctium</taxon>
    </lineage>
</organism>
<evidence type="ECO:0000313" key="1">
    <source>
        <dbReference type="EMBL" id="KAI3759141.1"/>
    </source>
</evidence>
<accession>A0ACB9EKC8</accession>
<sequence>MSPLRTCFNWSSYLFSLFLLYALPWNNVSHGGLKLRGANVLRYLGRTTTTIPSLYQGDAFEIGQIDEWLDYAPIFSFGSEYEGACKYVDGYLLQRTFLVGHSLSIADMAVWSYLAEARLKMEDARQDREARKALERLEQFEALINVDGHSEGLQCRGMWEYNNEDKVVNGWSCRSGEEVSGEL</sequence>
<comment type="caution">
    <text evidence="1">The sequence shown here is derived from an EMBL/GenBank/DDBJ whole genome shotgun (WGS) entry which is preliminary data.</text>
</comment>
<name>A0ACB9EKC8_ARCLA</name>
<reference evidence="2" key="1">
    <citation type="journal article" date="2022" name="Mol. Ecol. Resour.">
        <title>The genomes of chicory, endive, great burdock and yacon provide insights into Asteraceae palaeo-polyploidization history and plant inulin production.</title>
        <authorList>
            <person name="Fan W."/>
            <person name="Wang S."/>
            <person name="Wang H."/>
            <person name="Wang A."/>
            <person name="Jiang F."/>
            <person name="Liu H."/>
            <person name="Zhao H."/>
            <person name="Xu D."/>
            <person name="Zhang Y."/>
        </authorList>
    </citation>
    <scope>NUCLEOTIDE SEQUENCE [LARGE SCALE GENOMIC DNA]</scope>
    <source>
        <strain evidence="2">cv. Niubang</strain>
    </source>
</reference>
<gene>
    <name evidence="1" type="ORF">L6452_06716</name>
</gene>
<dbReference type="Proteomes" id="UP001055879">
    <property type="component" value="Linkage Group LG02"/>
</dbReference>
<protein>
    <submittedName>
        <fullName evidence="1">Uncharacterized protein</fullName>
    </submittedName>
</protein>
<reference evidence="1 2" key="2">
    <citation type="journal article" date="2022" name="Mol. Ecol. Resour.">
        <title>The genomes of chicory, endive, great burdock and yacon provide insights into Asteraceae paleo-polyploidization history and plant inulin production.</title>
        <authorList>
            <person name="Fan W."/>
            <person name="Wang S."/>
            <person name="Wang H."/>
            <person name="Wang A."/>
            <person name="Jiang F."/>
            <person name="Liu H."/>
            <person name="Zhao H."/>
            <person name="Xu D."/>
            <person name="Zhang Y."/>
        </authorList>
    </citation>
    <scope>NUCLEOTIDE SEQUENCE [LARGE SCALE GENOMIC DNA]</scope>
    <source>
        <strain evidence="2">cv. Niubang</strain>
    </source>
</reference>
<dbReference type="EMBL" id="CM042048">
    <property type="protein sequence ID" value="KAI3759141.1"/>
    <property type="molecule type" value="Genomic_DNA"/>
</dbReference>
<keyword evidence="2" id="KW-1185">Reference proteome</keyword>
<evidence type="ECO:0000313" key="2">
    <source>
        <dbReference type="Proteomes" id="UP001055879"/>
    </source>
</evidence>